<dbReference type="RefSeq" id="WP_183975205.1">
    <property type="nucleotide sequence ID" value="NZ_JACIBY010000006.1"/>
</dbReference>
<evidence type="ECO:0000259" key="4">
    <source>
        <dbReference type="PROSITE" id="PS01124"/>
    </source>
</evidence>
<keyword evidence="2 5" id="KW-0238">DNA-binding</keyword>
<comment type="caution">
    <text evidence="5">The sequence shown here is derived from an EMBL/GenBank/DDBJ whole genome shotgun (WGS) entry which is preliminary data.</text>
</comment>
<organism evidence="5 6">
    <name type="scientific">Runella defluvii</name>
    <dbReference type="NCBI Taxonomy" id="370973"/>
    <lineage>
        <taxon>Bacteria</taxon>
        <taxon>Pseudomonadati</taxon>
        <taxon>Bacteroidota</taxon>
        <taxon>Cytophagia</taxon>
        <taxon>Cytophagales</taxon>
        <taxon>Spirosomataceae</taxon>
        <taxon>Runella</taxon>
    </lineage>
</organism>
<dbReference type="PANTHER" id="PTHR43280">
    <property type="entry name" value="ARAC-FAMILY TRANSCRIPTIONAL REGULATOR"/>
    <property type="match status" value="1"/>
</dbReference>
<dbReference type="GO" id="GO:0043565">
    <property type="term" value="F:sequence-specific DNA binding"/>
    <property type="evidence" value="ECO:0007669"/>
    <property type="project" value="InterPro"/>
</dbReference>
<proteinExistence type="predicted"/>
<reference evidence="5 6" key="1">
    <citation type="submission" date="2020-08" db="EMBL/GenBank/DDBJ databases">
        <title>Genomic Encyclopedia of Type Strains, Phase IV (KMG-IV): sequencing the most valuable type-strain genomes for metagenomic binning, comparative biology and taxonomic classification.</title>
        <authorList>
            <person name="Goeker M."/>
        </authorList>
    </citation>
    <scope>NUCLEOTIDE SEQUENCE [LARGE SCALE GENOMIC DNA]</scope>
    <source>
        <strain evidence="5 6">DSM 17976</strain>
    </source>
</reference>
<sequence length="193" mass="22091">MNSHPITSVHELPKNQDLTVCLQIEQQDTQTLLSFLLSKQISFELVYHPVLSSSLKGGASVFPSASYVPKEESVSAIPSSHLSTREKIEWAYDYYIQRKHTQNVPAETEIASQLEIATSQFRSLFKKIYGKGFYQLYLEKRMEYASKLLRKGLKCNEVAKMVGYGSNSAIKFNKMFQKHFGMTPKKYQLQYAS</sequence>
<evidence type="ECO:0000256" key="1">
    <source>
        <dbReference type="ARBA" id="ARBA00023015"/>
    </source>
</evidence>
<dbReference type="SUPFAM" id="SSF46689">
    <property type="entry name" value="Homeodomain-like"/>
    <property type="match status" value="1"/>
</dbReference>
<evidence type="ECO:0000256" key="2">
    <source>
        <dbReference type="ARBA" id="ARBA00023125"/>
    </source>
</evidence>
<dbReference type="GO" id="GO:0003700">
    <property type="term" value="F:DNA-binding transcription factor activity"/>
    <property type="evidence" value="ECO:0007669"/>
    <property type="project" value="InterPro"/>
</dbReference>
<dbReference type="EMBL" id="JACIBY010000006">
    <property type="protein sequence ID" value="MBB3839164.1"/>
    <property type="molecule type" value="Genomic_DNA"/>
</dbReference>
<dbReference type="InterPro" id="IPR009057">
    <property type="entry name" value="Homeodomain-like_sf"/>
</dbReference>
<gene>
    <name evidence="5" type="ORF">FHS57_003170</name>
</gene>
<dbReference type="AlphaFoldDB" id="A0A7W5ZP77"/>
<keyword evidence="3" id="KW-0804">Transcription</keyword>
<keyword evidence="6" id="KW-1185">Reference proteome</keyword>
<accession>A0A7W5ZP77</accession>
<feature type="domain" description="HTH araC/xylS-type" evidence="4">
    <location>
        <begin position="95"/>
        <end position="190"/>
    </location>
</feature>
<evidence type="ECO:0000313" key="5">
    <source>
        <dbReference type="EMBL" id="MBB3839164.1"/>
    </source>
</evidence>
<dbReference type="Pfam" id="PF12833">
    <property type="entry name" value="HTH_18"/>
    <property type="match status" value="1"/>
</dbReference>
<evidence type="ECO:0000256" key="3">
    <source>
        <dbReference type="ARBA" id="ARBA00023163"/>
    </source>
</evidence>
<protein>
    <submittedName>
        <fullName evidence="5">AraC-like DNA-binding protein</fullName>
    </submittedName>
</protein>
<dbReference type="PROSITE" id="PS01124">
    <property type="entry name" value="HTH_ARAC_FAMILY_2"/>
    <property type="match status" value="1"/>
</dbReference>
<dbReference type="SMART" id="SM00342">
    <property type="entry name" value="HTH_ARAC"/>
    <property type="match status" value="1"/>
</dbReference>
<keyword evidence="1" id="KW-0805">Transcription regulation</keyword>
<dbReference type="InterPro" id="IPR018060">
    <property type="entry name" value="HTH_AraC"/>
</dbReference>
<dbReference type="Gene3D" id="1.10.10.60">
    <property type="entry name" value="Homeodomain-like"/>
    <property type="match status" value="1"/>
</dbReference>
<dbReference type="PANTHER" id="PTHR43280:SF2">
    <property type="entry name" value="HTH-TYPE TRANSCRIPTIONAL REGULATOR EXSA"/>
    <property type="match status" value="1"/>
</dbReference>
<dbReference type="Proteomes" id="UP000541352">
    <property type="component" value="Unassembled WGS sequence"/>
</dbReference>
<name>A0A7W5ZP77_9BACT</name>
<evidence type="ECO:0000313" key="6">
    <source>
        <dbReference type="Proteomes" id="UP000541352"/>
    </source>
</evidence>